<name>A0ABR5YZA3_9GAMM</name>
<dbReference type="Gene3D" id="2.30.140.50">
    <property type="entry name" value="Protein of unknown function DUF2790"/>
    <property type="match status" value="1"/>
</dbReference>
<organism evidence="1 2">
    <name type="scientific">Stutzerimonas azotifigens</name>
    <dbReference type="NCBI Taxonomy" id="291995"/>
    <lineage>
        <taxon>Bacteria</taxon>
        <taxon>Pseudomonadati</taxon>
        <taxon>Pseudomonadota</taxon>
        <taxon>Gammaproteobacteria</taxon>
        <taxon>Pseudomonadales</taxon>
        <taxon>Pseudomonadaceae</taxon>
        <taxon>Stutzerimonas</taxon>
    </lineage>
</organism>
<evidence type="ECO:0000313" key="1">
    <source>
        <dbReference type="EMBL" id="MBA1273320.1"/>
    </source>
</evidence>
<dbReference type="EMBL" id="JAAMRF010000003">
    <property type="protein sequence ID" value="MBA1273320.1"/>
    <property type="molecule type" value="Genomic_DNA"/>
</dbReference>
<keyword evidence="2" id="KW-1185">Reference proteome</keyword>
<dbReference type="InterPro" id="IPR021245">
    <property type="entry name" value="DUF2790"/>
</dbReference>
<dbReference type="RefSeq" id="WP_181070241.1">
    <property type="nucleotide sequence ID" value="NZ_JAAMRF010000003.1"/>
</dbReference>
<reference evidence="1 2" key="1">
    <citation type="submission" date="2020-02" db="EMBL/GenBank/DDBJ databases">
        <title>Synteny-based analysis reveals conserved mechanism for high triclosan tolerance in Pseudomonas, as well as instances of horizontal transfer.</title>
        <authorList>
            <person name="Mcfarland A.G."/>
            <person name="Bertucci H.K."/>
            <person name="Litmann E."/>
            <person name="Shen J."/>
            <person name="Huttenhower C."/>
            <person name="Hartmann E.M."/>
        </authorList>
    </citation>
    <scope>NUCLEOTIDE SEQUENCE [LARGE SCALE GENOMIC DNA]</scope>
    <source>
        <strain evidence="1 2">115A1</strain>
    </source>
</reference>
<protein>
    <submittedName>
        <fullName evidence="1">DUF2790 domain-containing protein</fullName>
    </submittedName>
</protein>
<dbReference type="Proteomes" id="UP000786387">
    <property type="component" value="Unassembled WGS sequence"/>
</dbReference>
<comment type="caution">
    <text evidence="1">The sequence shown here is derived from an EMBL/GenBank/DDBJ whole genome shotgun (WGS) entry which is preliminary data.</text>
</comment>
<gene>
    <name evidence="1" type="ORF">G7026_08140</name>
</gene>
<sequence length="85" mass="9734">MDHHTRFILFALPLLPFAGLSYADERSESERYRYGDRLDIAHVLRIEQPATASCEVVDETMVYLDSDGAERRLTARALSQACQHH</sequence>
<accession>A0ABR5YZA3</accession>
<dbReference type="Pfam" id="PF10976">
    <property type="entry name" value="DUF2790"/>
    <property type="match status" value="1"/>
</dbReference>
<proteinExistence type="predicted"/>
<evidence type="ECO:0000313" key="2">
    <source>
        <dbReference type="Proteomes" id="UP000786387"/>
    </source>
</evidence>